<organism evidence="2">
    <name type="scientific">Octopus bimaculoides</name>
    <name type="common">California two-spotted octopus</name>
    <dbReference type="NCBI Taxonomy" id="37653"/>
    <lineage>
        <taxon>Eukaryota</taxon>
        <taxon>Metazoa</taxon>
        <taxon>Spiralia</taxon>
        <taxon>Lophotrochozoa</taxon>
        <taxon>Mollusca</taxon>
        <taxon>Cephalopoda</taxon>
        <taxon>Coleoidea</taxon>
        <taxon>Octopodiformes</taxon>
        <taxon>Octopoda</taxon>
        <taxon>Incirrata</taxon>
        <taxon>Octopodidae</taxon>
        <taxon>Octopus</taxon>
    </lineage>
</organism>
<sequence length="58" mass="6459">MSLLSQLYKYVKHYSVTQCCHYLKQSVSTLLCGNYFLTSLVCVTVHAALSTLPIGMVT</sequence>
<gene>
    <name evidence="2" type="ORF">OCBIM_22027276mg</name>
</gene>
<keyword evidence="1" id="KW-0472">Membrane</keyword>
<keyword evidence="1" id="KW-1133">Transmembrane helix</keyword>
<proteinExistence type="predicted"/>
<evidence type="ECO:0000256" key="1">
    <source>
        <dbReference type="SAM" id="Phobius"/>
    </source>
</evidence>
<reference evidence="2" key="1">
    <citation type="submission" date="2015-07" db="EMBL/GenBank/DDBJ databases">
        <title>MeaNS - Measles Nucleotide Surveillance Program.</title>
        <authorList>
            <person name="Tran T."/>
            <person name="Druce J."/>
        </authorList>
    </citation>
    <scope>NUCLEOTIDE SEQUENCE</scope>
    <source>
        <strain evidence="2">UCB-OBI-ISO-001</strain>
        <tissue evidence="2">Gonad</tissue>
    </source>
</reference>
<protein>
    <submittedName>
        <fullName evidence="2">Uncharacterized protein</fullName>
    </submittedName>
</protein>
<dbReference type="AlphaFoldDB" id="A0A0L8GV76"/>
<accession>A0A0L8GV76</accession>
<feature type="transmembrane region" description="Helical" evidence="1">
    <location>
        <begin position="35"/>
        <end position="57"/>
    </location>
</feature>
<evidence type="ECO:0000313" key="2">
    <source>
        <dbReference type="EMBL" id="KOF80878.1"/>
    </source>
</evidence>
<keyword evidence="1" id="KW-0812">Transmembrane</keyword>
<name>A0A0L8GV76_OCTBM</name>
<dbReference type="EMBL" id="KQ420241">
    <property type="protein sequence ID" value="KOF80878.1"/>
    <property type="molecule type" value="Genomic_DNA"/>
</dbReference>